<accession>A0A0A8XTD9</accession>
<reference evidence="1" key="2">
    <citation type="journal article" date="2015" name="Data Brief">
        <title>Shoot transcriptome of the giant reed, Arundo donax.</title>
        <authorList>
            <person name="Barrero R.A."/>
            <person name="Guerrero F.D."/>
            <person name="Moolhuijzen P."/>
            <person name="Goolsby J.A."/>
            <person name="Tidwell J."/>
            <person name="Bellgard S.E."/>
            <person name="Bellgard M.I."/>
        </authorList>
    </citation>
    <scope>NUCLEOTIDE SEQUENCE</scope>
    <source>
        <tissue evidence="1">Shoot tissue taken approximately 20 cm above the soil surface</tissue>
    </source>
</reference>
<evidence type="ECO:0000313" key="1">
    <source>
        <dbReference type="EMBL" id="JAD17239.1"/>
    </source>
</evidence>
<reference evidence="1" key="1">
    <citation type="submission" date="2014-09" db="EMBL/GenBank/DDBJ databases">
        <authorList>
            <person name="Magalhaes I.L.F."/>
            <person name="Oliveira U."/>
            <person name="Santos F.R."/>
            <person name="Vidigal T.H.D.A."/>
            <person name="Brescovit A.D."/>
            <person name="Santos A.J."/>
        </authorList>
    </citation>
    <scope>NUCLEOTIDE SEQUENCE</scope>
    <source>
        <tissue evidence="1">Shoot tissue taken approximately 20 cm above the soil surface</tissue>
    </source>
</reference>
<protein>
    <submittedName>
        <fullName evidence="1">Uncharacterized protein</fullName>
    </submittedName>
</protein>
<name>A0A0A8XTD9_ARUDO</name>
<sequence>MDVTHVVEQPKAFIYHASMAAIVQQG</sequence>
<proteinExistence type="predicted"/>
<dbReference type="AlphaFoldDB" id="A0A0A8XTD9"/>
<dbReference type="EMBL" id="GBRH01280656">
    <property type="protein sequence ID" value="JAD17239.1"/>
    <property type="molecule type" value="Transcribed_RNA"/>
</dbReference>
<organism evidence="1">
    <name type="scientific">Arundo donax</name>
    <name type="common">Giant reed</name>
    <name type="synonym">Donax arundinaceus</name>
    <dbReference type="NCBI Taxonomy" id="35708"/>
    <lineage>
        <taxon>Eukaryota</taxon>
        <taxon>Viridiplantae</taxon>
        <taxon>Streptophyta</taxon>
        <taxon>Embryophyta</taxon>
        <taxon>Tracheophyta</taxon>
        <taxon>Spermatophyta</taxon>
        <taxon>Magnoliopsida</taxon>
        <taxon>Liliopsida</taxon>
        <taxon>Poales</taxon>
        <taxon>Poaceae</taxon>
        <taxon>PACMAD clade</taxon>
        <taxon>Arundinoideae</taxon>
        <taxon>Arundineae</taxon>
        <taxon>Arundo</taxon>
    </lineage>
</organism>